<keyword evidence="5" id="KW-1185">Reference proteome</keyword>
<reference evidence="4 5" key="1">
    <citation type="submission" date="2015-02" db="EMBL/GenBank/DDBJ databases">
        <title>Genome Sequence of Jannaschia aquimarina DSM28248, a member of the Roseobacter clade.</title>
        <authorList>
            <person name="Voget S."/>
            <person name="Daniel R."/>
        </authorList>
    </citation>
    <scope>NUCLEOTIDE SEQUENCE [LARGE SCALE GENOMIC DNA]</scope>
    <source>
        <strain evidence="4 5">GSW-M26</strain>
    </source>
</reference>
<proteinExistence type="inferred from homology"/>
<dbReference type="Gene3D" id="1.10.530.10">
    <property type="match status" value="1"/>
</dbReference>
<dbReference type="Proteomes" id="UP000032232">
    <property type="component" value="Unassembled WGS sequence"/>
</dbReference>
<feature type="region of interest" description="Disordered" evidence="2">
    <location>
        <begin position="1"/>
        <end position="21"/>
    </location>
</feature>
<feature type="domain" description="Transglycosylase SLT" evidence="3">
    <location>
        <begin position="149"/>
        <end position="220"/>
    </location>
</feature>
<evidence type="ECO:0000313" key="4">
    <source>
        <dbReference type="EMBL" id="KIT17740.1"/>
    </source>
</evidence>
<dbReference type="STRING" id="935700.jaqu_04630"/>
<dbReference type="SUPFAM" id="SSF53955">
    <property type="entry name" value="Lysozyme-like"/>
    <property type="match status" value="1"/>
</dbReference>
<comment type="caution">
    <text evidence="4">The sequence shown here is derived from an EMBL/GenBank/DDBJ whole genome shotgun (WGS) entry which is preliminary data.</text>
</comment>
<dbReference type="EMBL" id="JYFE01000015">
    <property type="protein sequence ID" value="KIT17740.1"/>
    <property type="molecule type" value="Genomic_DNA"/>
</dbReference>
<protein>
    <submittedName>
        <fullName evidence="4">Transglycosylase SLT domain protein</fullName>
    </submittedName>
</protein>
<dbReference type="PATRIC" id="fig|935700.4.peg.493"/>
<accession>A0A0D1EQ51</accession>
<comment type="similarity">
    <text evidence="1">Belongs to the virb1 family.</text>
</comment>
<dbReference type="InterPro" id="IPR008258">
    <property type="entry name" value="Transglycosylase_SLT_dom_1"/>
</dbReference>
<gene>
    <name evidence="4" type="ORF">jaqu_04630</name>
</gene>
<name>A0A0D1EQ51_9RHOB</name>
<dbReference type="Pfam" id="PF01464">
    <property type="entry name" value="SLT"/>
    <property type="match status" value="1"/>
</dbReference>
<evidence type="ECO:0000259" key="3">
    <source>
        <dbReference type="Pfam" id="PF01464"/>
    </source>
</evidence>
<organism evidence="4 5">
    <name type="scientific">Jannaschia aquimarina</name>
    <dbReference type="NCBI Taxonomy" id="935700"/>
    <lineage>
        <taxon>Bacteria</taxon>
        <taxon>Pseudomonadati</taxon>
        <taxon>Pseudomonadota</taxon>
        <taxon>Alphaproteobacteria</taxon>
        <taxon>Rhodobacterales</taxon>
        <taxon>Roseobacteraceae</taxon>
        <taxon>Jannaschia</taxon>
    </lineage>
</organism>
<evidence type="ECO:0000256" key="2">
    <source>
        <dbReference type="SAM" id="MobiDB-lite"/>
    </source>
</evidence>
<dbReference type="AlphaFoldDB" id="A0A0D1EQ51"/>
<sequence>MARHGEFAKGLRFGPTTPGGADEMRATMIRSGLHKAAILGLALCGAVPAMAQSADTAPYEVTANSSAPTWQADASAFAPIWSLRPAPRPRTVVTEELPDLRWDHVRGSARWTRAAMRAIESHGQKLVDTVPRDIQAWCPAYPEADRWSRKAFWAGLLSTLAKHESTWRPNAVGGGGLWYGLVQIYPPTAQLYKCQARTGEALKDGALNMSCAVRIMNRTVPRDNVVARGMKGVAADWGPFHSTRKREDMRRWISRQPFCMGLHASARPVARPDWIGTPAGEAQDVPMFVAWELDKQFYSPGAMETPISEGSDVPRGG</sequence>
<evidence type="ECO:0000313" key="5">
    <source>
        <dbReference type="Proteomes" id="UP000032232"/>
    </source>
</evidence>
<dbReference type="InterPro" id="IPR023346">
    <property type="entry name" value="Lysozyme-like_dom_sf"/>
</dbReference>
<evidence type="ECO:0000256" key="1">
    <source>
        <dbReference type="ARBA" id="ARBA00009387"/>
    </source>
</evidence>